<dbReference type="EMBL" id="PGFZ01000007">
    <property type="protein sequence ID" value="POZ51039.1"/>
    <property type="molecule type" value="Genomic_DNA"/>
</dbReference>
<dbReference type="GO" id="GO:0006935">
    <property type="term" value="P:chemotaxis"/>
    <property type="evidence" value="ECO:0007669"/>
    <property type="project" value="InterPro"/>
</dbReference>
<dbReference type="SUPFAM" id="SSF50341">
    <property type="entry name" value="CheW-like"/>
    <property type="match status" value="1"/>
</dbReference>
<reference evidence="3 5" key="2">
    <citation type="submission" date="2017-11" db="EMBL/GenBank/DDBJ databases">
        <title>Draft Genome Sequence of Methylobacter psychrotolerans Sph1T, an Obligate Methanotroph from Low-Temperature Environments.</title>
        <authorList>
            <person name="Oshkin I.Y."/>
            <person name="Miroshnikov K."/>
            <person name="Belova S.E."/>
            <person name="Korzhenkov A."/>
            <person name="Toshchakov S.V."/>
            <person name="Dedysh S.N."/>
        </authorList>
    </citation>
    <scope>NUCLEOTIDE SEQUENCE [LARGE SCALE GENOMIC DNA]</scope>
    <source>
        <strain evidence="3 5">Sph1</strain>
    </source>
</reference>
<dbReference type="PROSITE" id="PS50851">
    <property type="entry name" value="CHEW"/>
    <property type="match status" value="1"/>
</dbReference>
<evidence type="ECO:0000313" key="2">
    <source>
        <dbReference type="EMBL" id="ASF47368.1"/>
    </source>
</evidence>
<dbReference type="Proteomes" id="UP000197019">
    <property type="component" value="Chromosome"/>
</dbReference>
<evidence type="ECO:0000313" key="3">
    <source>
        <dbReference type="EMBL" id="POZ51039.1"/>
    </source>
</evidence>
<dbReference type="InterPro" id="IPR002545">
    <property type="entry name" value="CheW-lke_dom"/>
</dbReference>
<dbReference type="Pfam" id="PF01584">
    <property type="entry name" value="CheW"/>
    <property type="match status" value="1"/>
</dbReference>
<dbReference type="GO" id="GO:0007165">
    <property type="term" value="P:signal transduction"/>
    <property type="evidence" value="ECO:0007669"/>
    <property type="project" value="InterPro"/>
</dbReference>
<name>A0A1Z4C1F2_9GAMM</name>
<dbReference type="EMBL" id="CP022129">
    <property type="protein sequence ID" value="ASF47368.1"/>
    <property type="molecule type" value="Genomic_DNA"/>
</dbReference>
<gene>
    <name evidence="3" type="ORF">AADEFJLK_02997</name>
    <name evidence="2" type="ORF">CEK71_15575</name>
</gene>
<dbReference type="InterPro" id="IPR036061">
    <property type="entry name" value="CheW-like_dom_sf"/>
</dbReference>
<evidence type="ECO:0000259" key="1">
    <source>
        <dbReference type="PROSITE" id="PS50851"/>
    </source>
</evidence>
<dbReference type="RefSeq" id="WP_088620240.1">
    <property type="nucleotide sequence ID" value="NZ_CP022129.1"/>
</dbReference>
<reference evidence="2 4" key="1">
    <citation type="submission" date="2017-06" db="EMBL/GenBank/DDBJ databases">
        <title>Genome Sequencing of the methanotroph Methylovulum psychrotolerants str. HV10-M2 isolated from a high-altitude environment.</title>
        <authorList>
            <person name="Mateos-Rivera A."/>
        </authorList>
    </citation>
    <scope>NUCLEOTIDE SEQUENCE [LARGE SCALE GENOMIC DNA]</scope>
    <source>
        <strain evidence="2 4">HV10_M2</strain>
    </source>
</reference>
<feature type="domain" description="CheW-like" evidence="1">
    <location>
        <begin position="26"/>
        <end position="164"/>
    </location>
</feature>
<evidence type="ECO:0000313" key="5">
    <source>
        <dbReference type="Proteomes" id="UP000237423"/>
    </source>
</evidence>
<dbReference type="KEGG" id="mpsy:CEK71_15575"/>
<proteinExistence type="predicted"/>
<sequence length="165" mass="17861">MAVEHPNTAEKYSALSSSFADAPEIAATVLGFRIGDLGFLLPISLHCEVIGHLPVNPIPRVKPWFSGLLNMRGTIVPVVDLYLLPNTVGSPPKKRYLLTIGRGEKTVALWIDGYPLLLPDMATPLPSLPPLPELLQPCVSHAYSHDGQIWLQAEFGALFATLGNS</sequence>
<dbReference type="Gene3D" id="2.40.50.180">
    <property type="entry name" value="CheA-289, Domain 4"/>
    <property type="match status" value="1"/>
</dbReference>
<dbReference type="SMART" id="SM00260">
    <property type="entry name" value="CheW"/>
    <property type="match status" value="1"/>
</dbReference>
<dbReference type="Proteomes" id="UP000237423">
    <property type="component" value="Unassembled WGS sequence"/>
</dbReference>
<dbReference type="OrthoDB" id="5570983at2"/>
<evidence type="ECO:0000313" key="4">
    <source>
        <dbReference type="Proteomes" id="UP000197019"/>
    </source>
</evidence>
<protein>
    <recommendedName>
        <fullName evidence="1">CheW-like domain-containing protein</fullName>
    </recommendedName>
</protein>
<organism evidence="2 4">
    <name type="scientific">Methylovulum psychrotolerans</name>
    <dbReference type="NCBI Taxonomy" id="1704499"/>
    <lineage>
        <taxon>Bacteria</taxon>
        <taxon>Pseudomonadati</taxon>
        <taxon>Pseudomonadota</taxon>
        <taxon>Gammaproteobacteria</taxon>
        <taxon>Methylococcales</taxon>
        <taxon>Methylococcaceae</taxon>
        <taxon>Methylovulum</taxon>
    </lineage>
</organism>
<keyword evidence="4" id="KW-1185">Reference proteome</keyword>
<accession>A0A1Z4C1F2</accession>
<dbReference type="AlphaFoldDB" id="A0A1Z4C1F2"/>